<dbReference type="GO" id="GO:0004674">
    <property type="term" value="F:protein serine/threonine kinase activity"/>
    <property type="evidence" value="ECO:0007669"/>
    <property type="project" value="UniProtKB-KW"/>
</dbReference>
<dbReference type="GO" id="GO:0051403">
    <property type="term" value="P:stress-activated MAPK cascade"/>
    <property type="evidence" value="ECO:0007669"/>
    <property type="project" value="TreeGrafter"/>
</dbReference>
<keyword evidence="2" id="KW-0808">Transferase</keyword>
<dbReference type="Pfam" id="PF00069">
    <property type="entry name" value="Pkinase"/>
    <property type="match status" value="1"/>
</dbReference>
<dbReference type="EC" id="2.7.12.2" evidence="7"/>
<dbReference type="PROSITE" id="PS00107">
    <property type="entry name" value="PROTEIN_KINASE_ATP"/>
    <property type="match status" value="1"/>
</dbReference>
<evidence type="ECO:0000256" key="2">
    <source>
        <dbReference type="ARBA" id="ARBA00022679"/>
    </source>
</evidence>
<evidence type="ECO:0000256" key="12">
    <source>
        <dbReference type="RuleBase" id="RU000304"/>
    </source>
</evidence>
<dbReference type="AlphaFoldDB" id="A0A7E4VEP6"/>
<keyword evidence="4" id="KW-0418">Kinase</keyword>
<keyword evidence="14" id="KW-1185">Reference proteome</keyword>
<dbReference type="PANTHER" id="PTHR48013">
    <property type="entry name" value="DUAL SPECIFICITY MITOGEN-ACTIVATED PROTEIN KINASE KINASE 5-RELATED"/>
    <property type="match status" value="1"/>
</dbReference>
<evidence type="ECO:0000256" key="1">
    <source>
        <dbReference type="ARBA" id="ARBA00022527"/>
    </source>
</evidence>
<dbReference type="SUPFAM" id="SSF56112">
    <property type="entry name" value="Protein kinase-like (PK-like)"/>
    <property type="match status" value="1"/>
</dbReference>
<dbReference type="FunFam" id="1.10.510.10:FF:000432">
    <property type="entry name" value="mitogen-activated protein kinase kinase 3"/>
    <property type="match status" value="1"/>
</dbReference>
<dbReference type="Gene3D" id="3.30.200.20">
    <property type="entry name" value="Phosphorylase Kinase, domain 1"/>
    <property type="match status" value="1"/>
</dbReference>
<evidence type="ECO:0000256" key="4">
    <source>
        <dbReference type="ARBA" id="ARBA00022777"/>
    </source>
</evidence>
<evidence type="ECO:0000256" key="6">
    <source>
        <dbReference type="ARBA" id="ARBA00038035"/>
    </source>
</evidence>
<dbReference type="PROSITE" id="PS50011">
    <property type="entry name" value="PROTEIN_KINASE_DOM"/>
    <property type="match status" value="1"/>
</dbReference>
<dbReference type="GO" id="GO:0004708">
    <property type="term" value="F:MAP kinase kinase activity"/>
    <property type="evidence" value="ECO:0007669"/>
    <property type="project" value="UniProtKB-EC"/>
</dbReference>
<dbReference type="FunFam" id="3.30.200.20:FF:000040">
    <property type="entry name" value="Dual specificity mitogen-activated protein kinase kinase"/>
    <property type="match status" value="1"/>
</dbReference>
<evidence type="ECO:0000313" key="14">
    <source>
        <dbReference type="Proteomes" id="UP000492821"/>
    </source>
</evidence>
<dbReference type="InterPro" id="IPR008271">
    <property type="entry name" value="Ser/Thr_kinase_AS"/>
</dbReference>
<evidence type="ECO:0000259" key="13">
    <source>
        <dbReference type="PROSITE" id="PS50011"/>
    </source>
</evidence>
<evidence type="ECO:0000256" key="11">
    <source>
        <dbReference type="PROSITE-ProRule" id="PRU10141"/>
    </source>
</evidence>
<keyword evidence="3 11" id="KW-0547">Nucleotide-binding</keyword>
<evidence type="ECO:0000256" key="8">
    <source>
        <dbReference type="ARBA" id="ARBA00049014"/>
    </source>
</evidence>
<feature type="domain" description="Protein kinase" evidence="13">
    <location>
        <begin position="43"/>
        <end position="304"/>
    </location>
</feature>
<dbReference type="Proteomes" id="UP000492821">
    <property type="component" value="Unassembled WGS sequence"/>
</dbReference>
<evidence type="ECO:0000313" key="15">
    <source>
        <dbReference type="WBParaSite" id="Pan_g20200.t1"/>
    </source>
</evidence>
<evidence type="ECO:0000256" key="9">
    <source>
        <dbReference type="ARBA" id="ARBA00049299"/>
    </source>
</evidence>
<proteinExistence type="inferred from homology"/>
<keyword evidence="1 12" id="KW-0723">Serine/threonine-protein kinase</keyword>
<dbReference type="PANTHER" id="PTHR48013:SF28">
    <property type="entry name" value="DUAL SPECIFICITY MITOGEN-ACTIVATED PROTEIN KINASE KINASE SEK-1"/>
    <property type="match status" value="1"/>
</dbReference>
<evidence type="ECO:0000256" key="5">
    <source>
        <dbReference type="ARBA" id="ARBA00022840"/>
    </source>
</evidence>
<dbReference type="GO" id="GO:0005524">
    <property type="term" value="F:ATP binding"/>
    <property type="evidence" value="ECO:0007669"/>
    <property type="project" value="UniProtKB-UniRule"/>
</dbReference>
<dbReference type="InterPro" id="IPR011009">
    <property type="entry name" value="Kinase-like_dom_sf"/>
</dbReference>
<comment type="catalytic activity">
    <reaction evidence="10">
        <text>L-tyrosyl-[protein] + ATP = O-phospho-L-tyrosyl-[protein] + ADP + H(+)</text>
        <dbReference type="Rhea" id="RHEA:10596"/>
        <dbReference type="Rhea" id="RHEA-COMP:10136"/>
        <dbReference type="Rhea" id="RHEA-COMP:20101"/>
        <dbReference type="ChEBI" id="CHEBI:15378"/>
        <dbReference type="ChEBI" id="CHEBI:30616"/>
        <dbReference type="ChEBI" id="CHEBI:46858"/>
        <dbReference type="ChEBI" id="CHEBI:61978"/>
        <dbReference type="ChEBI" id="CHEBI:456216"/>
        <dbReference type="EC" id="2.7.12.2"/>
    </reaction>
</comment>
<reference evidence="14" key="1">
    <citation type="journal article" date="2013" name="Genetics">
        <title>The draft genome and transcriptome of Panagrellus redivivus are shaped by the harsh demands of a free-living lifestyle.</title>
        <authorList>
            <person name="Srinivasan J."/>
            <person name="Dillman A.R."/>
            <person name="Macchietto M.G."/>
            <person name="Heikkinen L."/>
            <person name="Lakso M."/>
            <person name="Fracchia K.M."/>
            <person name="Antoshechkin I."/>
            <person name="Mortazavi A."/>
            <person name="Wong G."/>
            <person name="Sternberg P.W."/>
        </authorList>
    </citation>
    <scope>NUCLEOTIDE SEQUENCE [LARGE SCALE GENOMIC DNA]</scope>
    <source>
        <strain evidence="14">MT8872</strain>
    </source>
</reference>
<evidence type="ECO:0000256" key="10">
    <source>
        <dbReference type="ARBA" id="ARBA00051693"/>
    </source>
</evidence>
<dbReference type="Gene3D" id="1.10.510.10">
    <property type="entry name" value="Transferase(Phosphotransferase) domain 1"/>
    <property type="match status" value="1"/>
</dbReference>
<comment type="catalytic activity">
    <reaction evidence="9">
        <text>L-threonyl-[protein] + ATP = O-phospho-L-threonyl-[protein] + ADP + H(+)</text>
        <dbReference type="Rhea" id="RHEA:46608"/>
        <dbReference type="Rhea" id="RHEA-COMP:11060"/>
        <dbReference type="Rhea" id="RHEA-COMP:11605"/>
        <dbReference type="ChEBI" id="CHEBI:15378"/>
        <dbReference type="ChEBI" id="CHEBI:30013"/>
        <dbReference type="ChEBI" id="CHEBI:30616"/>
        <dbReference type="ChEBI" id="CHEBI:61977"/>
        <dbReference type="ChEBI" id="CHEBI:456216"/>
        <dbReference type="EC" id="2.7.12.2"/>
    </reaction>
</comment>
<name>A0A7E4VEP6_PANRE</name>
<organism evidence="14 15">
    <name type="scientific">Panagrellus redivivus</name>
    <name type="common">Microworm</name>
    <dbReference type="NCBI Taxonomy" id="6233"/>
    <lineage>
        <taxon>Eukaryota</taxon>
        <taxon>Metazoa</taxon>
        <taxon>Ecdysozoa</taxon>
        <taxon>Nematoda</taxon>
        <taxon>Chromadorea</taxon>
        <taxon>Rhabditida</taxon>
        <taxon>Tylenchina</taxon>
        <taxon>Panagrolaimomorpha</taxon>
        <taxon>Panagrolaimoidea</taxon>
        <taxon>Panagrolaimidae</taxon>
        <taxon>Panagrellus</taxon>
    </lineage>
</organism>
<feature type="binding site" evidence="11">
    <location>
        <position position="72"/>
    </location>
    <ligand>
        <name>ATP</name>
        <dbReference type="ChEBI" id="CHEBI:30616"/>
    </ligand>
</feature>
<dbReference type="WBParaSite" id="Pan_g20200.t1">
    <property type="protein sequence ID" value="Pan_g20200.t1"/>
    <property type="gene ID" value="Pan_g20200"/>
</dbReference>
<protein>
    <recommendedName>
        <fullName evidence="7">mitogen-activated protein kinase kinase</fullName>
        <ecNumber evidence="7">2.7.12.2</ecNumber>
    </recommendedName>
</protein>
<keyword evidence="5 11" id="KW-0067">ATP-binding</keyword>
<dbReference type="SMART" id="SM00220">
    <property type="entry name" value="S_TKc"/>
    <property type="match status" value="1"/>
</dbReference>
<dbReference type="InterPro" id="IPR017441">
    <property type="entry name" value="Protein_kinase_ATP_BS"/>
</dbReference>
<evidence type="ECO:0000256" key="7">
    <source>
        <dbReference type="ARBA" id="ARBA00038999"/>
    </source>
</evidence>
<evidence type="ECO:0000256" key="3">
    <source>
        <dbReference type="ARBA" id="ARBA00022741"/>
    </source>
</evidence>
<dbReference type="PROSITE" id="PS00108">
    <property type="entry name" value="PROTEIN_KINASE_ST"/>
    <property type="match status" value="1"/>
</dbReference>
<accession>A0A7E4VEP6</accession>
<reference evidence="15" key="2">
    <citation type="submission" date="2020-10" db="UniProtKB">
        <authorList>
            <consortium name="WormBaseParasite"/>
        </authorList>
    </citation>
    <scope>IDENTIFICATION</scope>
</reference>
<dbReference type="InterPro" id="IPR000719">
    <property type="entry name" value="Prot_kinase_dom"/>
</dbReference>
<comment type="catalytic activity">
    <reaction evidence="8">
        <text>L-seryl-[protein] + ATP = O-phospho-L-seryl-[protein] + ADP + H(+)</text>
        <dbReference type="Rhea" id="RHEA:17989"/>
        <dbReference type="Rhea" id="RHEA-COMP:9863"/>
        <dbReference type="Rhea" id="RHEA-COMP:11604"/>
        <dbReference type="ChEBI" id="CHEBI:15378"/>
        <dbReference type="ChEBI" id="CHEBI:29999"/>
        <dbReference type="ChEBI" id="CHEBI:30616"/>
        <dbReference type="ChEBI" id="CHEBI:83421"/>
        <dbReference type="ChEBI" id="CHEBI:456216"/>
        <dbReference type="EC" id="2.7.12.2"/>
    </reaction>
</comment>
<comment type="similarity">
    <text evidence="6">Belongs to the protein kinase superfamily. STE Ser/Thr protein kinase family. MAP kinase kinase subfamily.</text>
</comment>
<sequence>MMPKGRFPKIKMPELPKPPEVSLDDKFTMKIGTQDFTVTARDLVRIRELGRGAYGVVEEMKHEASGLVFAVKRIHSSVNDESNRRTFIELDACVKSGCCPQMVRFYGAMYREGDVWICMEVMDTSLDKFYRICVDTNIPRPEPFIAKVALCVVEGLNFMKERLNLIHRDVKPSNILLNRMGLVKICDFGISGHLTNSVAKTMHAGCKPYMPPERIDGEQRDSYGVQADVWSLGITLVEIASGSHPYGKWKTPFEQLKQVVKENPPTVDRDLGYSDEFHDFISQCLIKDCMLRPKYKQLLEHPFLVNARQESSFDMGAFVKRVLDISNIERDSVLRGINVDGSA</sequence>